<keyword evidence="1" id="KW-0325">Glycoprotein</keyword>
<dbReference type="PANTHER" id="PTHR10357">
    <property type="entry name" value="ALPHA-AMYLASE FAMILY MEMBER"/>
    <property type="match status" value="1"/>
</dbReference>
<feature type="domain" description="Glycosyl hydrolase family 13 catalytic" evidence="2">
    <location>
        <begin position="1"/>
        <end position="325"/>
    </location>
</feature>
<dbReference type="Proteomes" id="UP001283361">
    <property type="component" value="Unassembled WGS sequence"/>
</dbReference>
<gene>
    <name evidence="3" type="ORF">RRG08_065109</name>
</gene>
<dbReference type="GO" id="GO:0005975">
    <property type="term" value="P:carbohydrate metabolic process"/>
    <property type="evidence" value="ECO:0007669"/>
    <property type="project" value="InterPro"/>
</dbReference>
<dbReference type="Gene3D" id="3.20.20.80">
    <property type="entry name" value="Glycosidases"/>
    <property type="match status" value="1"/>
</dbReference>
<dbReference type="SUPFAM" id="SSF51011">
    <property type="entry name" value="Glycosyl hydrolase domain"/>
    <property type="match status" value="1"/>
</dbReference>
<dbReference type="InterPro" id="IPR013780">
    <property type="entry name" value="Glyco_hydro_b"/>
</dbReference>
<proteinExistence type="predicted"/>
<keyword evidence="4" id="KW-1185">Reference proteome</keyword>
<organism evidence="3 4">
    <name type="scientific">Elysia crispata</name>
    <name type="common">lettuce slug</name>
    <dbReference type="NCBI Taxonomy" id="231223"/>
    <lineage>
        <taxon>Eukaryota</taxon>
        <taxon>Metazoa</taxon>
        <taxon>Spiralia</taxon>
        <taxon>Lophotrochozoa</taxon>
        <taxon>Mollusca</taxon>
        <taxon>Gastropoda</taxon>
        <taxon>Heterobranchia</taxon>
        <taxon>Euthyneura</taxon>
        <taxon>Panpulmonata</taxon>
        <taxon>Sacoglossa</taxon>
        <taxon>Placobranchoidea</taxon>
        <taxon>Plakobranchidae</taxon>
        <taxon>Elysia</taxon>
    </lineage>
</organism>
<evidence type="ECO:0000313" key="4">
    <source>
        <dbReference type="Proteomes" id="UP001283361"/>
    </source>
</evidence>
<dbReference type="SUPFAM" id="SSF51445">
    <property type="entry name" value="(Trans)glycosidases"/>
    <property type="match status" value="1"/>
</dbReference>
<protein>
    <recommendedName>
        <fullName evidence="2">Glycosyl hydrolase family 13 catalytic domain-containing protein</fullName>
    </recommendedName>
</protein>
<comment type="caution">
    <text evidence="3">The sequence shown here is derived from an EMBL/GenBank/DDBJ whole genome shotgun (WGS) entry which is preliminary data.</text>
</comment>
<dbReference type="EMBL" id="JAWDGP010004318">
    <property type="protein sequence ID" value="KAK3765353.1"/>
    <property type="molecule type" value="Genomic_DNA"/>
</dbReference>
<accession>A0AAE0Z9I8</accession>
<reference evidence="3" key="1">
    <citation type="journal article" date="2023" name="G3 (Bethesda)">
        <title>A reference genome for the long-term kleptoplast-retaining sea slug Elysia crispata morphotype clarki.</title>
        <authorList>
            <person name="Eastman K.E."/>
            <person name="Pendleton A.L."/>
            <person name="Shaikh M.A."/>
            <person name="Suttiyut T."/>
            <person name="Ogas R."/>
            <person name="Tomko P."/>
            <person name="Gavelis G."/>
            <person name="Widhalm J.R."/>
            <person name="Wisecaver J.H."/>
        </authorList>
    </citation>
    <scope>NUCLEOTIDE SEQUENCE</scope>
    <source>
        <strain evidence="3">ECLA1</strain>
    </source>
</reference>
<name>A0AAE0Z9I8_9GAST</name>
<dbReference type="Gene3D" id="3.90.400.10">
    <property type="entry name" value="Oligo-1,6-glucosidase, Domain 2"/>
    <property type="match status" value="1"/>
</dbReference>
<dbReference type="InterPro" id="IPR006047">
    <property type="entry name" value="GH13_cat_dom"/>
</dbReference>
<dbReference type="SMART" id="SM00642">
    <property type="entry name" value="Aamy"/>
    <property type="match status" value="1"/>
</dbReference>
<dbReference type="FunFam" id="3.90.400.10:FF:000001">
    <property type="entry name" value="Maltase A3, isoform A"/>
    <property type="match status" value="1"/>
</dbReference>
<evidence type="ECO:0000256" key="1">
    <source>
        <dbReference type="ARBA" id="ARBA00023180"/>
    </source>
</evidence>
<dbReference type="InterPro" id="IPR045857">
    <property type="entry name" value="O16G_dom_2"/>
</dbReference>
<dbReference type="AlphaFoldDB" id="A0AAE0Z9I8"/>
<dbReference type="Pfam" id="PF00128">
    <property type="entry name" value="Alpha-amylase"/>
    <property type="match status" value="1"/>
</dbReference>
<dbReference type="Gene3D" id="2.60.40.1180">
    <property type="entry name" value="Golgi alpha-mannosidase II"/>
    <property type="match status" value="1"/>
</dbReference>
<sequence>MEDFRELVKQCKLKGLRLLVDFVCNHTSTQHEWFQKSVRKQGKYKDYYVWTDGKILPDGSRAVPNNWLSVFGGPAWTWCKERQQFYYHAFLPEQGDLNFRNRDVVEEMSLVLRYWLDLGVDGFRLDAIANLYESENVFQDNPRSGKDVPPTEWEYLTPVHTDYVLPECQELLMHWQKVMDKEQQIDGRERFMVQEIYTDSDTRAAMARYGAHAFNLDLVQDLAVPLSATQMTGLIAQEYTDKPDCYWPTFVVGNHDRNRAATKYGLRNVDAFNMLLMTLKGTPTIYNGDEIGMQDTPVAYEDTQDPFGRKAGPERYTLFSRDPCRTPMQWTPGPQAGFTTSQKPWLPVGHDYKHRNVESQMKDPKSHLNLLKEFVALRTRDAFKYGDIDLNCVLNENVLAFLRTFGSERYLVAINFGQENSTDDHSASPVNQSTGTVAAITGAVSEDLGKGHQVNLNNLTLKPGDGVVIQL</sequence>
<evidence type="ECO:0000313" key="3">
    <source>
        <dbReference type="EMBL" id="KAK3765353.1"/>
    </source>
</evidence>
<dbReference type="InterPro" id="IPR017853">
    <property type="entry name" value="GH"/>
</dbReference>
<evidence type="ECO:0000259" key="2">
    <source>
        <dbReference type="SMART" id="SM00642"/>
    </source>
</evidence>
<dbReference type="PANTHER" id="PTHR10357:SF179">
    <property type="entry name" value="NEUTRAL AND BASIC AMINO ACID TRANSPORT PROTEIN RBAT"/>
    <property type="match status" value="1"/>
</dbReference>